<sequence>MDIGQFSSMSIQASQEPCTLNVLPGMEHIGDSSSHRFYWNKGSSYVGLLCGPSQPAVDSVARRFVMAHLAKEHDTDQSRRTLVLCTAHHSLCPTYGSIVATAQVFGSPRSVSISPQQRPLRLREQDISARHVLALFTPPLDMHIATASKITASIQYVVSRLQTPFDLQDFIQLMEQEIWDDASSINFITLRQTILTELLTPYDGVEAKATTQLPLHDLKEAVIDLTDPVLCSARLDSVLMDMALHAFLSGQASKRRALIVLSAAHEYLYASSYFMRTLESLVSQNMGNISILINTTNLHALNLSPYISSMIDYITLAGPIRSHVWTQALKPYAVSSKSRITPPSLHGKNEVAILSPQSQQMESATDGKDASVWGDTFMSFVINETTEQPGCLGSLSDNPLKTTSGRTDREGTSPEAGITYLDASENPFPIPLSNGSLQEGFQHEVRSNLSGPLSETKLDAKRELVPAVTPYSEAPYSLSAEGQGGQIPEGAADSEVPSKGEEPGILRNTMANWNDIALNNSRREPKVHPFFDIPTYLPSFAYIKTHVDANMYPEGARCLVSTILMFSGGFSNVGVPIDQITAPVNQAIETMKARDRFKNCRKMLHWAWEANIVRFLPEDQQVVFLVNLPTAGLLGMEPLGAIVETVSQSPFLSIADSIARHGGSVAGTYISLTAVRHQVGGTAMVRTLGFYDFNHYVKEATRVGLVTTDKADKGPIKFIALLQNWEELRPCLLRRSPFDESR</sequence>
<name>A0A0C2X2G0_SERVB</name>
<feature type="compositionally biased region" description="Polar residues" evidence="1">
    <location>
        <begin position="395"/>
        <end position="405"/>
    </location>
</feature>
<reference evidence="3" key="2">
    <citation type="submission" date="2015-01" db="EMBL/GenBank/DDBJ databases">
        <title>Evolutionary Origins and Diversification of the Mycorrhizal Mutualists.</title>
        <authorList>
            <consortium name="DOE Joint Genome Institute"/>
            <consortium name="Mycorrhizal Genomics Consortium"/>
            <person name="Kohler A."/>
            <person name="Kuo A."/>
            <person name="Nagy L.G."/>
            <person name="Floudas D."/>
            <person name="Copeland A."/>
            <person name="Barry K.W."/>
            <person name="Cichocki N."/>
            <person name="Veneault-Fourrey C."/>
            <person name="LaButti K."/>
            <person name="Lindquist E.A."/>
            <person name="Lipzen A."/>
            <person name="Lundell T."/>
            <person name="Morin E."/>
            <person name="Murat C."/>
            <person name="Riley R."/>
            <person name="Ohm R."/>
            <person name="Sun H."/>
            <person name="Tunlid A."/>
            <person name="Henrissat B."/>
            <person name="Grigoriev I.V."/>
            <person name="Hibbett D.S."/>
            <person name="Martin F."/>
        </authorList>
    </citation>
    <scope>NUCLEOTIDE SEQUENCE [LARGE SCALE GENOMIC DNA]</scope>
    <source>
        <strain evidence="3">MAFF 305830</strain>
    </source>
</reference>
<evidence type="ECO:0000313" key="2">
    <source>
        <dbReference type="EMBL" id="KIM23607.1"/>
    </source>
</evidence>
<dbReference type="AlphaFoldDB" id="A0A0C2X2G0"/>
<dbReference type="EMBL" id="KN824334">
    <property type="protein sequence ID" value="KIM23607.1"/>
    <property type="molecule type" value="Genomic_DNA"/>
</dbReference>
<feature type="region of interest" description="Disordered" evidence="1">
    <location>
        <begin position="391"/>
        <end position="414"/>
    </location>
</feature>
<reference evidence="2 3" key="1">
    <citation type="submission" date="2014-04" db="EMBL/GenBank/DDBJ databases">
        <authorList>
            <consortium name="DOE Joint Genome Institute"/>
            <person name="Kuo A."/>
            <person name="Zuccaro A."/>
            <person name="Kohler A."/>
            <person name="Nagy L.G."/>
            <person name="Floudas D."/>
            <person name="Copeland A."/>
            <person name="Barry K.W."/>
            <person name="Cichocki N."/>
            <person name="Veneault-Fourrey C."/>
            <person name="LaButti K."/>
            <person name="Lindquist E.A."/>
            <person name="Lipzen A."/>
            <person name="Lundell T."/>
            <person name="Morin E."/>
            <person name="Murat C."/>
            <person name="Sun H."/>
            <person name="Tunlid A."/>
            <person name="Henrissat B."/>
            <person name="Grigoriev I.V."/>
            <person name="Hibbett D.S."/>
            <person name="Martin F."/>
            <person name="Nordberg H.P."/>
            <person name="Cantor M.N."/>
            <person name="Hua S.X."/>
        </authorList>
    </citation>
    <scope>NUCLEOTIDE SEQUENCE [LARGE SCALE GENOMIC DNA]</scope>
    <source>
        <strain evidence="2 3">MAFF 305830</strain>
    </source>
</reference>
<evidence type="ECO:0000313" key="3">
    <source>
        <dbReference type="Proteomes" id="UP000054097"/>
    </source>
</evidence>
<dbReference type="HOGENOM" id="CLU_374345_0_0_1"/>
<organism evidence="2 3">
    <name type="scientific">Serendipita vermifera MAFF 305830</name>
    <dbReference type="NCBI Taxonomy" id="933852"/>
    <lineage>
        <taxon>Eukaryota</taxon>
        <taxon>Fungi</taxon>
        <taxon>Dikarya</taxon>
        <taxon>Basidiomycota</taxon>
        <taxon>Agaricomycotina</taxon>
        <taxon>Agaricomycetes</taxon>
        <taxon>Sebacinales</taxon>
        <taxon>Serendipitaceae</taxon>
        <taxon>Serendipita</taxon>
    </lineage>
</organism>
<dbReference type="Proteomes" id="UP000054097">
    <property type="component" value="Unassembled WGS sequence"/>
</dbReference>
<keyword evidence="3" id="KW-1185">Reference proteome</keyword>
<proteinExistence type="predicted"/>
<protein>
    <submittedName>
        <fullName evidence="2">Uncharacterized protein</fullName>
    </submittedName>
</protein>
<gene>
    <name evidence="2" type="ORF">M408DRAFT_252184</name>
</gene>
<feature type="region of interest" description="Disordered" evidence="1">
    <location>
        <begin position="475"/>
        <end position="500"/>
    </location>
</feature>
<accession>A0A0C2X2G0</accession>
<evidence type="ECO:0000256" key="1">
    <source>
        <dbReference type="SAM" id="MobiDB-lite"/>
    </source>
</evidence>